<accession>A0ABW1F112</accession>
<evidence type="ECO:0000313" key="2">
    <source>
        <dbReference type="EMBL" id="MFC5887790.1"/>
    </source>
</evidence>
<feature type="chain" id="PRO_5045889301" description="Secreted protein" evidence="1">
    <location>
        <begin position="28"/>
        <end position="111"/>
    </location>
</feature>
<dbReference type="EMBL" id="JBHSOD010000031">
    <property type="protein sequence ID" value="MFC5887790.1"/>
    <property type="molecule type" value="Genomic_DNA"/>
</dbReference>
<evidence type="ECO:0008006" key="4">
    <source>
        <dbReference type="Google" id="ProtNLM"/>
    </source>
</evidence>
<gene>
    <name evidence="2" type="ORF">ACFP0N_22760</name>
</gene>
<keyword evidence="1" id="KW-0732">Signal</keyword>
<reference evidence="3" key="1">
    <citation type="journal article" date="2019" name="Int. J. Syst. Evol. Microbiol.">
        <title>The Global Catalogue of Microorganisms (GCM) 10K type strain sequencing project: providing services to taxonomists for standard genome sequencing and annotation.</title>
        <authorList>
            <consortium name="The Broad Institute Genomics Platform"/>
            <consortium name="The Broad Institute Genome Sequencing Center for Infectious Disease"/>
            <person name="Wu L."/>
            <person name="Ma J."/>
        </authorList>
    </citation>
    <scope>NUCLEOTIDE SEQUENCE [LARGE SCALE GENOMIC DNA]</scope>
    <source>
        <strain evidence="3">CGMCC 4.1469</strain>
    </source>
</reference>
<organism evidence="2 3">
    <name type="scientific">Kitasatospora aburaviensis</name>
    <dbReference type="NCBI Taxonomy" id="67265"/>
    <lineage>
        <taxon>Bacteria</taxon>
        <taxon>Bacillati</taxon>
        <taxon>Actinomycetota</taxon>
        <taxon>Actinomycetes</taxon>
        <taxon>Kitasatosporales</taxon>
        <taxon>Streptomycetaceae</taxon>
        <taxon>Kitasatospora</taxon>
    </lineage>
</organism>
<dbReference type="RefSeq" id="WP_313767084.1">
    <property type="nucleotide sequence ID" value="NZ_BAAAVH010000020.1"/>
</dbReference>
<keyword evidence="3" id="KW-1185">Reference proteome</keyword>
<evidence type="ECO:0000313" key="3">
    <source>
        <dbReference type="Proteomes" id="UP001596067"/>
    </source>
</evidence>
<protein>
    <recommendedName>
        <fullName evidence="4">Secreted protein</fullName>
    </recommendedName>
</protein>
<evidence type="ECO:0000256" key="1">
    <source>
        <dbReference type="SAM" id="SignalP"/>
    </source>
</evidence>
<dbReference type="Proteomes" id="UP001596067">
    <property type="component" value="Unassembled WGS sequence"/>
</dbReference>
<proteinExistence type="predicted"/>
<sequence>MNKLMRAAAPALGALALVAAVQGTAQASAPVATTTQGAVPSCVTYVNTDYWIDYARAKVTNGCSTTQSFRLIYSFNNYDPYGCLTLAPGVTKDLFAFSFVNKPMLNGLTTC</sequence>
<dbReference type="InterPro" id="IPR036379">
    <property type="entry name" value="A-amylase_inhib_sf"/>
</dbReference>
<name>A0ABW1F112_9ACTN</name>
<dbReference type="Gene3D" id="2.60.40.20">
    <property type="entry name" value="Alpha-amylase inhibitor"/>
    <property type="match status" value="1"/>
</dbReference>
<comment type="caution">
    <text evidence="2">The sequence shown here is derived from an EMBL/GenBank/DDBJ whole genome shotgun (WGS) entry which is preliminary data.</text>
</comment>
<feature type="signal peptide" evidence="1">
    <location>
        <begin position="1"/>
        <end position="27"/>
    </location>
</feature>